<accession>A0AAV5SJP2</accession>
<feature type="signal peptide" evidence="1">
    <location>
        <begin position="1"/>
        <end position="17"/>
    </location>
</feature>
<comment type="caution">
    <text evidence="2">The sequence shown here is derived from an EMBL/GenBank/DDBJ whole genome shotgun (WGS) entry which is preliminary data.</text>
</comment>
<keyword evidence="3" id="KW-1185">Reference proteome</keyword>
<evidence type="ECO:0000313" key="3">
    <source>
        <dbReference type="Proteomes" id="UP001432027"/>
    </source>
</evidence>
<proteinExistence type="predicted"/>
<dbReference type="AlphaFoldDB" id="A0AAV5SJP2"/>
<keyword evidence="1" id="KW-0732">Signal</keyword>
<organism evidence="2 3">
    <name type="scientific">Pristionchus entomophagus</name>
    <dbReference type="NCBI Taxonomy" id="358040"/>
    <lineage>
        <taxon>Eukaryota</taxon>
        <taxon>Metazoa</taxon>
        <taxon>Ecdysozoa</taxon>
        <taxon>Nematoda</taxon>
        <taxon>Chromadorea</taxon>
        <taxon>Rhabditida</taxon>
        <taxon>Rhabditina</taxon>
        <taxon>Diplogasteromorpha</taxon>
        <taxon>Diplogasteroidea</taxon>
        <taxon>Neodiplogasteridae</taxon>
        <taxon>Pristionchus</taxon>
    </lineage>
</organism>
<gene>
    <name evidence="2" type="ORF">PENTCL1PPCAC_5737</name>
</gene>
<evidence type="ECO:0000256" key="1">
    <source>
        <dbReference type="SAM" id="SignalP"/>
    </source>
</evidence>
<feature type="non-terminal residue" evidence="2">
    <location>
        <position position="176"/>
    </location>
</feature>
<name>A0AAV5SJP2_9BILA</name>
<dbReference type="EMBL" id="BTSX01000002">
    <property type="protein sequence ID" value="GMS83562.1"/>
    <property type="molecule type" value="Genomic_DNA"/>
</dbReference>
<evidence type="ECO:0000313" key="2">
    <source>
        <dbReference type="EMBL" id="GMS83562.1"/>
    </source>
</evidence>
<reference evidence="2" key="1">
    <citation type="submission" date="2023-10" db="EMBL/GenBank/DDBJ databases">
        <title>Genome assembly of Pristionchus species.</title>
        <authorList>
            <person name="Yoshida K."/>
            <person name="Sommer R.J."/>
        </authorList>
    </citation>
    <scope>NUCLEOTIDE SEQUENCE</scope>
    <source>
        <strain evidence="2">RS0144</strain>
    </source>
</reference>
<sequence length="176" mass="21254">MRLYVALLFAIANLNESAKDRVQKEEMTELLKYTSIFEVAQIIGEEYRQKYPEIFDKDDLTAFKKELLDFFILEPGQIDEVLYGKHDRFSVMFVKLRAMEPVVEKQFNELDQEDKDYYLDKEIYLKYLFVVEPLVMLVREKKADYERRGLSEKEIKREINDNVMRLHNRWFGQTDE</sequence>
<feature type="chain" id="PRO_5043753068" evidence="1">
    <location>
        <begin position="18"/>
        <end position="176"/>
    </location>
</feature>
<dbReference type="Proteomes" id="UP001432027">
    <property type="component" value="Unassembled WGS sequence"/>
</dbReference>
<protein>
    <submittedName>
        <fullName evidence="2">Uncharacterized protein</fullName>
    </submittedName>
</protein>